<proteinExistence type="predicted"/>
<keyword evidence="1" id="KW-0805">Transcription regulation</keyword>
<gene>
    <name evidence="5" type="ORF">ACFONL_19160</name>
</gene>
<dbReference type="RefSeq" id="WP_244643044.1">
    <property type="nucleotide sequence ID" value="NZ_BNCG01000007.1"/>
</dbReference>
<dbReference type="Pfam" id="PF12833">
    <property type="entry name" value="HTH_18"/>
    <property type="match status" value="1"/>
</dbReference>
<sequence>MAKPEAVTGSKNVLSIALELQMGGIPLTRCQFLIPFIEVLNETGAPTEGLLDKFCLPTSVVEKAHLFIPILPTIQFVEVAQRAQGIPDIGFLAARQMELCHLSPRMLSALAHAPTLFAALQQVCKLASYEDTNLRVWLEPHGDHIRICNRLTGTTGLPNLEHSQWLQLIFPIHIVRHYVGARWHPTTIAFESGYTPGRETRALWPNSRFLSGQPASWIDVPMSYLSLPSPGEVPPPAENTHEDDPASHEMIMSLKRMLPAYLDQGPPSLGEAAEIAGLSSRSFQRKLATAGISYSDLVDAARYENASRLLRDTQVKVIDIALSSGYSDHAHFTRAFRRMTGVTPRQFRRQTRLTEV</sequence>
<name>A0ABV7UL62_9HYPH</name>
<dbReference type="EMBL" id="JBHRYC010000093">
    <property type="protein sequence ID" value="MFC3639462.1"/>
    <property type="molecule type" value="Genomic_DNA"/>
</dbReference>
<feature type="domain" description="HTH araC/xylS-type" evidence="4">
    <location>
        <begin position="252"/>
        <end position="350"/>
    </location>
</feature>
<dbReference type="InterPro" id="IPR032687">
    <property type="entry name" value="AraC-type_N"/>
</dbReference>
<evidence type="ECO:0000256" key="3">
    <source>
        <dbReference type="ARBA" id="ARBA00023163"/>
    </source>
</evidence>
<dbReference type="InterPro" id="IPR020449">
    <property type="entry name" value="Tscrpt_reg_AraC-type_HTH"/>
</dbReference>
<evidence type="ECO:0000259" key="4">
    <source>
        <dbReference type="PROSITE" id="PS01124"/>
    </source>
</evidence>
<evidence type="ECO:0000313" key="6">
    <source>
        <dbReference type="Proteomes" id="UP001595704"/>
    </source>
</evidence>
<organism evidence="5 6">
    <name type="scientific">Camelimonas fluminis</name>
    <dbReference type="NCBI Taxonomy" id="1576911"/>
    <lineage>
        <taxon>Bacteria</taxon>
        <taxon>Pseudomonadati</taxon>
        <taxon>Pseudomonadota</taxon>
        <taxon>Alphaproteobacteria</taxon>
        <taxon>Hyphomicrobiales</taxon>
        <taxon>Chelatococcaceae</taxon>
        <taxon>Camelimonas</taxon>
    </lineage>
</organism>
<dbReference type="InterPro" id="IPR009057">
    <property type="entry name" value="Homeodomain-like_sf"/>
</dbReference>
<dbReference type="PANTHER" id="PTHR47894">
    <property type="entry name" value="HTH-TYPE TRANSCRIPTIONAL REGULATOR GADX"/>
    <property type="match status" value="1"/>
</dbReference>
<dbReference type="PRINTS" id="PR00032">
    <property type="entry name" value="HTHARAC"/>
</dbReference>
<dbReference type="Proteomes" id="UP001595704">
    <property type="component" value="Unassembled WGS sequence"/>
</dbReference>
<dbReference type="InterPro" id="IPR018060">
    <property type="entry name" value="HTH_AraC"/>
</dbReference>
<keyword evidence="3" id="KW-0804">Transcription</keyword>
<comment type="caution">
    <text evidence="5">The sequence shown here is derived from an EMBL/GenBank/DDBJ whole genome shotgun (WGS) entry which is preliminary data.</text>
</comment>
<dbReference type="SMART" id="SM00342">
    <property type="entry name" value="HTH_ARAC"/>
    <property type="match status" value="1"/>
</dbReference>
<dbReference type="PROSITE" id="PS01124">
    <property type="entry name" value="HTH_ARAC_FAMILY_2"/>
    <property type="match status" value="1"/>
</dbReference>
<evidence type="ECO:0000313" key="5">
    <source>
        <dbReference type="EMBL" id="MFC3639462.1"/>
    </source>
</evidence>
<dbReference type="Pfam" id="PF12625">
    <property type="entry name" value="Arabinose_bd"/>
    <property type="match status" value="1"/>
</dbReference>
<dbReference type="Gene3D" id="1.10.10.60">
    <property type="entry name" value="Homeodomain-like"/>
    <property type="match status" value="1"/>
</dbReference>
<keyword evidence="2" id="KW-0238">DNA-binding</keyword>
<evidence type="ECO:0000256" key="2">
    <source>
        <dbReference type="ARBA" id="ARBA00023125"/>
    </source>
</evidence>
<keyword evidence="6" id="KW-1185">Reference proteome</keyword>
<accession>A0ABV7UL62</accession>
<dbReference type="SUPFAM" id="SSF46689">
    <property type="entry name" value="Homeodomain-like"/>
    <property type="match status" value="1"/>
</dbReference>
<evidence type="ECO:0000256" key="1">
    <source>
        <dbReference type="ARBA" id="ARBA00023015"/>
    </source>
</evidence>
<reference evidence="6" key="1">
    <citation type="journal article" date="2019" name="Int. J. Syst. Evol. Microbiol.">
        <title>The Global Catalogue of Microorganisms (GCM) 10K type strain sequencing project: providing services to taxonomists for standard genome sequencing and annotation.</title>
        <authorList>
            <consortium name="The Broad Institute Genomics Platform"/>
            <consortium name="The Broad Institute Genome Sequencing Center for Infectious Disease"/>
            <person name="Wu L."/>
            <person name="Ma J."/>
        </authorList>
    </citation>
    <scope>NUCLEOTIDE SEQUENCE [LARGE SCALE GENOMIC DNA]</scope>
    <source>
        <strain evidence="6">KCTC 42282</strain>
    </source>
</reference>
<protein>
    <submittedName>
        <fullName evidence="5">Helix-turn-helix domain-containing protein</fullName>
    </submittedName>
</protein>
<dbReference type="PANTHER" id="PTHR47894:SF4">
    <property type="entry name" value="HTH-TYPE TRANSCRIPTIONAL REGULATOR GADX"/>
    <property type="match status" value="1"/>
</dbReference>